<dbReference type="Proteomes" id="UP000032141">
    <property type="component" value="Chromosome C7"/>
</dbReference>
<organism evidence="1 2">
    <name type="scientific">Brassica oleracea var. oleracea</name>
    <dbReference type="NCBI Taxonomy" id="109376"/>
    <lineage>
        <taxon>Eukaryota</taxon>
        <taxon>Viridiplantae</taxon>
        <taxon>Streptophyta</taxon>
        <taxon>Embryophyta</taxon>
        <taxon>Tracheophyta</taxon>
        <taxon>Spermatophyta</taxon>
        <taxon>Magnoliopsida</taxon>
        <taxon>eudicotyledons</taxon>
        <taxon>Gunneridae</taxon>
        <taxon>Pentapetalae</taxon>
        <taxon>rosids</taxon>
        <taxon>malvids</taxon>
        <taxon>Brassicales</taxon>
        <taxon>Brassicaceae</taxon>
        <taxon>Brassiceae</taxon>
        <taxon>Brassica</taxon>
    </lineage>
</organism>
<reference evidence="1" key="2">
    <citation type="submission" date="2015-03" db="UniProtKB">
        <authorList>
            <consortium name="EnsemblPlants"/>
        </authorList>
    </citation>
    <scope>IDENTIFICATION</scope>
</reference>
<dbReference type="AlphaFoldDB" id="A0A0D3DB40"/>
<accession>A0A0D3DB40</accession>
<dbReference type="HOGENOM" id="CLU_2281376_0_0_1"/>
<reference evidence="1 2" key="1">
    <citation type="journal article" date="2014" name="Genome Biol.">
        <title>Transcriptome and methylome profiling reveals relics of genome dominance in the mesopolyploid Brassica oleracea.</title>
        <authorList>
            <person name="Parkin I.A."/>
            <person name="Koh C."/>
            <person name="Tang H."/>
            <person name="Robinson S.J."/>
            <person name="Kagale S."/>
            <person name="Clarke W.E."/>
            <person name="Town C.D."/>
            <person name="Nixon J."/>
            <person name="Krishnakumar V."/>
            <person name="Bidwell S.L."/>
            <person name="Denoeud F."/>
            <person name="Belcram H."/>
            <person name="Links M.G."/>
            <person name="Just J."/>
            <person name="Clarke C."/>
            <person name="Bender T."/>
            <person name="Huebert T."/>
            <person name="Mason A.S."/>
            <person name="Pires J.C."/>
            <person name="Barker G."/>
            <person name="Moore J."/>
            <person name="Walley P.G."/>
            <person name="Manoli S."/>
            <person name="Batley J."/>
            <person name="Edwards D."/>
            <person name="Nelson M.N."/>
            <person name="Wang X."/>
            <person name="Paterson A.H."/>
            <person name="King G."/>
            <person name="Bancroft I."/>
            <person name="Chalhoub B."/>
            <person name="Sharpe A.G."/>
        </authorList>
    </citation>
    <scope>NUCLEOTIDE SEQUENCE</scope>
    <source>
        <strain evidence="1 2">cv. TO1000</strain>
    </source>
</reference>
<evidence type="ECO:0008006" key="3">
    <source>
        <dbReference type="Google" id="ProtNLM"/>
    </source>
</evidence>
<dbReference type="EnsemblPlants" id="Bo7g083970.1">
    <property type="protein sequence ID" value="Bo7g083970.1"/>
    <property type="gene ID" value="Bo7g083970"/>
</dbReference>
<keyword evidence="2" id="KW-1185">Reference proteome</keyword>
<dbReference type="OMA" id="IMHETIA"/>
<name>A0A0D3DB40_BRAOL</name>
<evidence type="ECO:0000313" key="1">
    <source>
        <dbReference type="EnsemblPlants" id="Bo7g083970.1"/>
    </source>
</evidence>
<evidence type="ECO:0000313" key="2">
    <source>
        <dbReference type="Proteomes" id="UP000032141"/>
    </source>
</evidence>
<protein>
    <recommendedName>
        <fullName evidence="3">Retrotransposon Copia-like N-terminal domain-containing protein</fullName>
    </recommendedName>
</protein>
<proteinExistence type="predicted"/>
<dbReference type="Gramene" id="Bo7g083970.1">
    <property type="protein sequence ID" value="Bo7g083970.1"/>
    <property type="gene ID" value="Bo7g083970"/>
</dbReference>
<sequence length="102" mass="11519">MDPTPGKFEMVKFEGRDDFGLWKYKLLGQLEIQGLGSVLKEEPMATSDEKGDGSEVKDVKVDRKEAEKDIRVKNLLGMCLSDTILRKIMDEPTALGMWKALE</sequence>